<dbReference type="HOGENOM" id="CLU_047021_1_0_1"/>
<organism evidence="2">
    <name type="scientific">Arthroderma gypseum (strain ATCC MYA-4604 / CBS 118893)</name>
    <name type="common">Microsporum gypseum</name>
    <dbReference type="NCBI Taxonomy" id="535722"/>
    <lineage>
        <taxon>Eukaryota</taxon>
        <taxon>Fungi</taxon>
        <taxon>Dikarya</taxon>
        <taxon>Ascomycota</taxon>
        <taxon>Pezizomycotina</taxon>
        <taxon>Eurotiomycetes</taxon>
        <taxon>Eurotiomycetidae</taxon>
        <taxon>Onygenales</taxon>
        <taxon>Arthrodermataceae</taxon>
        <taxon>Nannizzia</taxon>
    </lineage>
</organism>
<keyword evidence="2" id="KW-1185">Reference proteome</keyword>
<dbReference type="RefSeq" id="XP_003177091.1">
    <property type="nucleotide sequence ID" value="XM_003177043.1"/>
</dbReference>
<accession>E5QZC1</accession>
<gene>
    <name evidence="1" type="ORF">MGYG_01175</name>
</gene>
<name>E5QZC1_ARTGP</name>
<proteinExistence type="predicted"/>
<evidence type="ECO:0000313" key="1">
    <source>
        <dbReference type="EMBL" id="EFQ98139.1"/>
    </source>
</evidence>
<dbReference type="Proteomes" id="UP000002669">
    <property type="component" value="Unassembled WGS sequence"/>
</dbReference>
<dbReference type="OMA" id="HAPWEME"/>
<reference evidence="2" key="1">
    <citation type="journal article" date="2012" name="MBio">
        <title>Comparative genome analysis of Trichophyton rubrum and related dermatophytes reveals candidate genes involved in infection.</title>
        <authorList>
            <person name="Martinez D.A."/>
            <person name="Oliver B.G."/>
            <person name="Graeser Y."/>
            <person name="Goldberg J.M."/>
            <person name="Li W."/>
            <person name="Martinez-Rossi N.M."/>
            <person name="Monod M."/>
            <person name="Shelest E."/>
            <person name="Barton R.C."/>
            <person name="Birch E."/>
            <person name="Brakhage A.A."/>
            <person name="Chen Z."/>
            <person name="Gurr S.J."/>
            <person name="Heiman D."/>
            <person name="Heitman J."/>
            <person name="Kosti I."/>
            <person name="Rossi A."/>
            <person name="Saif S."/>
            <person name="Samalova M."/>
            <person name="Saunders C.W."/>
            <person name="Shea T."/>
            <person name="Summerbell R.C."/>
            <person name="Xu J."/>
            <person name="Young S."/>
            <person name="Zeng Q."/>
            <person name="Birren B.W."/>
            <person name="Cuomo C.A."/>
            <person name="White T.C."/>
        </authorList>
    </citation>
    <scope>NUCLEOTIDE SEQUENCE [LARGE SCALE GENOMIC DNA]</scope>
    <source>
        <strain evidence="2">ATCC MYA-4604 / CBS 118893</strain>
    </source>
</reference>
<dbReference type="AlphaFoldDB" id="E5QZC1"/>
<dbReference type="eggNOG" id="ENOG502SPB7">
    <property type="taxonomic scope" value="Eukaryota"/>
</dbReference>
<sequence>MAQTSSRRPGPFLPLAAEIRQAILCQFDDVATLESASAADCSLGAAFSGSPSIVLARVLHNAIPSELLPEAQALQASYNLDSKSRTVERVTKIVDAFVRREPADFTKWALPEARYVSGLAPVVEFFIDDFASLACSRRRNTTATVAPISSSERCRIARAFYRFEIYCNLFRPYRRVSLDAETQRELFIRQFAPWETEQLCCVYDYLVEKITPAYNDIAEHDIQWGEFSVPFDAGHHNAEECYDHAVSLGLSSIHQAVTAMTYEERYEVLSKHFGFGDDFLLETLWQCRSMEEYGRPLSDYDEVTKHALIAPPALDDPDPGPRDIWYWVHAENSSEEFIYSERHRYLRRRGYVMWDISRLRQEWKLLDGHYADPPDEALEPLDNRPELTPNLEEMYDSWKRRSKIYAAGGRGWWSKDDESKVVYPTRTDADVRREVQREPLPDTWQPFIEFQKTFSLSQRLESLKVNQEKESEM</sequence>
<dbReference type="OrthoDB" id="4200957at2759"/>
<dbReference type="VEuPathDB" id="FungiDB:MGYG_01175"/>
<dbReference type="InParanoid" id="E5QZC1"/>
<evidence type="ECO:0000313" key="2">
    <source>
        <dbReference type="Proteomes" id="UP000002669"/>
    </source>
</evidence>
<dbReference type="EMBL" id="DS989822">
    <property type="protein sequence ID" value="EFQ98139.1"/>
    <property type="molecule type" value="Genomic_DNA"/>
</dbReference>
<protein>
    <submittedName>
        <fullName evidence="1">Uncharacterized protein</fullName>
    </submittedName>
</protein>
<dbReference type="GeneID" id="10032416"/>